<dbReference type="SUPFAM" id="SSF88659">
    <property type="entry name" value="Sigma3 and sigma4 domains of RNA polymerase sigma factors"/>
    <property type="match status" value="1"/>
</dbReference>
<comment type="caution">
    <text evidence="2">The sequence shown here is derived from an EMBL/GenBank/DDBJ whole genome shotgun (WGS) entry which is preliminary data.</text>
</comment>
<feature type="region of interest" description="Disordered" evidence="1">
    <location>
        <begin position="1"/>
        <end position="28"/>
    </location>
</feature>
<evidence type="ECO:0000256" key="1">
    <source>
        <dbReference type="SAM" id="MobiDB-lite"/>
    </source>
</evidence>
<organism evidence="2 3">
    <name type="scientific">Streptomyces caniferus</name>
    <dbReference type="NCBI Taxonomy" id="285557"/>
    <lineage>
        <taxon>Bacteria</taxon>
        <taxon>Bacillati</taxon>
        <taxon>Actinomycetota</taxon>
        <taxon>Actinomycetes</taxon>
        <taxon>Kitasatosporales</taxon>
        <taxon>Streptomycetaceae</taxon>
        <taxon>Streptomyces</taxon>
    </lineage>
</organism>
<feature type="compositionally biased region" description="Basic and acidic residues" evidence="1">
    <location>
        <begin position="8"/>
        <end position="18"/>
    </location>
</feature>
<dbReference type="InterPro" id="IPR013324">
    <property type="entry name" value="RNA_pol_sigma_r3/r4-like"/>
</dbReference>
<accession>A0A640S063</accession>
<evidence type="ECO:0000313" key="3">
    <source>
        <dbReference type="Proteomes" id="UP000435837"/>
    </source>
</evidence>
<name>A0A640S063_9ACTN</name>
<dbReference type="OrthoDB" id="4218114at2"/>
<protein>
    <submittedName>
        <fullName evidence="2">Uncharacterized protein</fullName>
    </submittedName>
</protein>
<dbReference type="EMBL" id="BLIN01000001">
    <property type="protein sequence ID" value="GFE03771.1"/>
    <property type="molecule type" value="Genomic_DNA"/>
</dbReference>
<dbReference type="RefSeq" id="WP_159468791.1">
    <property type="nucleotide sequence ID" value="NZ_BAAATH010000014.1"/>
</dbReference>
<proteinExistence type="predicted"/>
<sequence>MRNSPCGRRAEAELDDRRGRSRRTPPLPRRLPVSYSAFCRDQWAVYQSFSAVTVGSAGIGTTIARAVLHDLGDRWEAALCTYSPAAYAWNLLSRRVCERRIESGLHRLLDRNEADALVLRYKLGLSPLEAGHAMGMTPANFEMLRHRALLALLPSRAR</sequence>
<evidence type="ECO:0000313" key="2">
    <source>
        <dbReference type="EMBL" id="GFE03771.1"/>
    </source>
</evidence>
<reference evidence="2 3" key="1">
    <citation type="submission" date="2019-12" db="EMBL/GenBank/DDBJ databases">
        <title>Whole genome shotgun sequence of Streptomyces caniferus NBRC 15389.</title>
        <authorList>
            <person name="Ichikawa N."/>
            <person name="Kimura A."/>
            <person name="Kitahashi Y."/>
            <person name="Komaki H."/>
            <person name="Tamura T."/>
        </authorList>
    </citation>
    <scope>NUCLEOTIDE SEQUENCE [LARGE SCALE GENOMIC DNA]</scope>
    <source>
        <strain evidence="2 3">NBRC 15389</strain>
    </source>
</reference>
<dbReference type="Proteomes" id="UP000435837">
    <property type="component" value="Unassembled WGS sequence"/>
</dbReference>
<gene>
    <name evidence="2" type="ORF">Scani_00390</name>
</gene>
<dbReference type="AlphaFoldDB" id="A0A640S063"/>